<dbReference type="InterPro" id="IPR014198">
    <property type="entry name" value="Spore_III_AB"/>
</dbReference>
<organism evidence="1 2">
    <name type="scientific">Domibacillus epiphyticus</name>
    <dbReference type="NCBI Taxonomy" id="1714355"/>
    <lineage>
        <taxon>Bacteria</taxon>
        <taxon>Bacillati</taxon>
        <taxon>Bacillota</taxon>
        <taxon>Bacilli</taxon>
        <taxon>Bacillales</taxon>
        <taxon>Bacillaceae</taxon>
        <taxon>Domibacillus</taxon>
    </lineage>
</organism>
<proteinExistence type="predicted"/>
<evidence type="ECO:0000313" key="2">
    <source>
        <dbReference type="Proteomes" id="UP000188613"/>
    </source>
</evidence>
<dbReference type="PIRSF" id="PIRSF021435">
    <property type="entry name" value="SpoIIIAB"/>
    <property type="match status" value="1"/>
</dbReference>
<dbReference type="EMBL" id="MSFI01000009">
    <property type="protein sequence ID" value="OMP67702.1"/>
    <property type="molecule type" value="Genomic_DNA"/>
</dbReference>
<gene>
    <name evidence="1" type="ORF">BTO28_07110</name>
</gene>
<keyword evidence="2" id="KW-1185">Reference proteome</keyword>
<sequence>MKWIGACFIIFASFLIGMQKSKTYMDRVRNIRQFESALLTMESAILFGADSIETTARFISETGEKPASVFFRDFADRLASSETSADHIWTSTLQQNQDLLALKPTDIRLLEQAGHMLGSCTQEAEERRLKHVIKQLEKRREEAVAEEQRFGGMVRAVSVLSGLLTAILLM</sequence>
<accession>A0A1V2AA28</accession>
<comment type="caution">
    <text evidence="1">The sequence shown here is derived from an EMBL/GenBank/DDBJ whole genome shotgun (WGS) entry which is preliminary data.</text>
</comment>
<name>A0A1V2AA28_9BACI</name>
<dbReference type="RefSeq" id="WP_076764835.1">
    <property type="nucleotide sequence ID" value="NZ_MSFI01000009.1"/>
</dbReference>
<protein>
    <recommendedName>
        <fullName evidence="3">Stage III sporulation protein AB</fullName>
    </recommendedName>
</protein>
<evidence type="ECO:0000313" key="1">
    <source>
        <dbReference type="EMBL" id="OMP67702.1"/>
    </source>
</evidence>
<dbReference type="Pfam" id="PF09548">
    <property type="entry name" value="Spore_III_AB"/>
    <property type="match status" value="1"/>
</dbReference>
<evidence type="ECO:0008006" key="3">
    <source>
        <dbReference type="Google" id="ProtNLM"/>
    </source>
</evidence>
<reference evidence="1 2" key="1">
    <citation type="submission" date="2016-12" db="EMBL/GenBank/DDBJ databases">
        <title>Domibacillus sp. SAB 38T whole genome sequencing.</title>
        <authorList>
            <person name="Verma A."/>
            <person name="Ojha A.K."/>
            <person name="Krishnamurthi S."/>
        </authorList>
    </citation>
    <scope>NUCLEOTIDE SEQUENCE [LARGE SCALE GENOMIC DNA]</scope>
    <source>
        <strain evidence="1 2">SAB 38</strain>
    </source>
</reference>
<dbReference type="Proteomes" id="UP000188613">
    <property type="component" value="Unassembled WGS sequence"/>
</dbReference>
<dbReference type="STRING" id="1714355.BTO28_07110"/>
<dbReference type="OrthoDB" id="1957909at2"/>
<dbReference type="AlphaFoldDB" id="A0A1V2AA28"/>